<dbReference type="Proteomes" id="UP000789920">
    <property type="component" value="Unassembled WGS sequence"/>
</dbReference>
<reference evidence="1" key="1">
    <citation type="submission" date="2021-06" db="EMBL/GenBank/DDBJ databases">
        <authorList>
            <person name="Kallberg Y."/>
            <person name="Tangrot J."/>
            <person name="Rosling A."/>
        </authorList>
    </citation>
    <scope>NUCLEOTIDE SEQUENCE</scope>
    <source>
        <strain evidence="1">MA461A</strain>
    </source>
</reference>
<feature type="non-terminal residue" evidence="1">
    <location>
        <position position="1"/>
    </location>
</feature>
<keyword evidence="2" id="KW-1185">Reference proteome</keyword>
<gene>
    <name evidence="1" type="ORF">RPERSI_LOCUS10803</name>
</gene>
<dbReference type="EMBL" id="CAJVQC010021733">
    <property type="protein sequence ID" value="CAG8714791.1"/>
    <property type="molecule type" value="Genomic_DNA"/>
</dbReference>
<organism evidence="1 2">
    <name type="scientific">Racocetra persica</name>
    <dbReference type="NCBI Taxonomy" id="160502"/>
    <lineage>
        <taxon>Eukaryota</taxon>
        <taxon>Fungi</taxon>
        <taxon>Fungi incertae sedis</taxon>
        <taxon>Mucoromycota</taxon>
        <taxon>Glomeromycotina</taxon>
        <taxon>Glomeromycetes</taxon>
        <taxon>Diversisporales</taxon>
        <taxon>Gigasporaceae</taxon>
        <taxon>Racocetra</taxon>
    </lineage>
</organism>
<evidence type="ECO:0000313" key="2">
    <source>
        <dbReference type="Proteomes" id="UP000789920"/>
    </source>
</evidence>
<name>A0ACA9PM06_9GLOM</name>
<proteinExistence type="predicted"/>
<sequence>ISEKDQSAFPTITVLDVSEEKRYDNKIQLRNCCGCITEQGNAVLLRRLSVVLWIFTVLMFKFSISVYITEIVFKDEYVQACLSAQKENANEGLNTSNWECKDFITAILVRDGLKVAIFGAFTFYFAYVVSRYSRRMKTDANYQFRPSDGQRTPTYVVYETKPPTAHDWVPPPTYTVKTSPIQENTPEPDQKA</sequence>
<accession>A0ACA9PM06</accession>
<protein>
    <submittedName>
        <fullName evidence="1">1818_t:CDS:1</fullName>
    </submittedName>
</protein>
<comment type="caution">
    <text evidence="1">The sequence shown here is derived from an EMBL/GenBank/DDBJ whole genome shotgun (WGS) entry which is preliminary data.</text>
</comment>
<evidence type="ECO:0000313" key="1">
    <source>
        <dbReference type="EMBL" id="CAG8714791.1"/>
    </source>
</evidence>